<reference evidence="3" key="2">
    <citation type="submission" date="2016-05" db="EMBL/GenBank/DDBJ databases">
        <title>Comparative analysis highlights variable genome content of wheat rusts and divergence of the mating loci.</title>
        <authorList>
            <person name="Cuomo C.A."/>
            <person name="Bakkeren G."/>
            <person name="Szabo L."/>
            <person name="Khalil H."/>
            <person name="Joly D."/>
            <person name="Goldberg J."/>
            <person name="Young S."/>
            <person name="Zeng Q."/>
            <person name="Fellers J."/>
        </authorList>
    </citation>
    <scope>NUCLEOTIDE SEQUENCE [LARGE SCALE GENOMIC DNA]</scope>
    <source>
        <strain evidence="3">1-1 BBBD Race 1</strain>
    </source>
</reference>
<dbReference type="VEuPathDB" id="FungiDB:PTTG_27458"/>
<reference evidence="4 5" key="3">
    <citation type="journal article" date="2017" name="G3 (Bethesda)">
        <title>Comparative analysis highlights variable genome content of wheat rusts and divergence of the mating loci.</title>
        <authorList>
            <person name="Cuomo C.A."/>
            <person name="Bakkeren G."/>
            <person name="Khalil H.B."/>
            <person name="Panwar V."/>
            <person name="Joly D."/>
            <person name="Linning R."/>
            <person name="Sakthikumar S."/>
            <person name="Song X."/>
            <person name="Adiconis X."/>
            <person name="Fan L."/>
            <person name="Goldberg J.M."/>
            <person name="Levin J.Z."/>
            <person name="Young S."/>
            <person name="Zeng Q."/>
            <person name="Anikster Y."/>
            <person name="Bruce M."/>
            <person name="Wang M."/>
            <person name="Yin C."/>
            <person name="McCallum B."/>
            <person name="Szabo L.J."/>
            <person name="Hulbert S."/>
            <person name="Chen X."/>
            <person name="Fellers J.P."/>
        </authorList>
    </citation>
    <scope>NUCLEOTIDE SEQUENCE</scope>
    <source>
        <strain evidence="5">Isolate 1-1 / race 1 (BBBD)</strain>
        <strain evidence="4">isolate 1-1 / race 1 (BBBD)</strain>
    </source>
</reference>
<sequence>MLAHLHNRANGTTPLPTKQEMLPKPIGSVAPPANPVVNPHPPNQVPVNNTPTQSANRGGPAVDATHPPAPVASTDPHPSGLPPVAAPATAVVSHPTTTTASALPLETNSAKLPTVSTPTGLAGSRSVWEANRPDNNFGGARPIQQHISTGMIVAIGVSSIAIALMFLILLRFFFKRLRNKTEEQPADDTFIVIPSTAFLDHPKNQEMGGVGASPMINRSASTSSVRSNMSFTKPQEQSLLHFTNPYSEFSGSSNKASQANQPHAMEFLDPTGMGTPFTQTQSKGWDGSRPAQGTHSYY</sequence>
<evidence type="ECO:0000256" key="2">
    <source>
        <dbReference type="SAM" id="Phobius"/>
    </source>
</evidence>
<keyword evidence="2" id="KW-0472">Membrane</keyword>
<feature type="compositionally biased region" description="Polar residues" evidence="1">
    <location>
        <begin position="106"/>
        <end position="119"/>
    </location>
</feature>
<feature type="compositionally biased region" description="Pro residues" evidence="1">
    <location>
        <begin position="32"/>
        <end position="44"/>
    </location>
</feature>
<reference evidence="4" key="4">
    <citation type="submission" date="2025-05" db="UniProtKB">
        <authorList>
            <consortium name="EnsemblFungi"/>
        </authorList>
    </citation>
    <scope>IDENTIFICATION</scope>
    <source>
        <strain evidence="4">isolate 1-1 / race 1 (BBBD)</strain>
    </source>
</reference>
<evidence type="ECO:0000313" key="3">
    <source>
        <dbReference type="EMBL" id="OAV93028.1"/>
    </source>
</evidence>
<dbReference type="EnsemblFungi" id="PTTG_27458-t43_1">
    <property type="protein sequence ID" value="PTTG_27458-t43_1-p1"/>
    <property type="gene ID" value="PTTG_27458"/>
</dbReference>
<feature type="transmembrane region" description="Helical" evidence="2">
    <location>
        <begin position="151"/>
        <end position="174"/>
    </location>
</feature>
<reference evidence="3" key="1">
    <citation type="submission" date="2009-11" db="EMBL/GenBank/DDBJ databases">
        <authorList>
            <consortium name="The Broad Institute Genome Sequencing Platform"/>
            <person name="Ward D."/>
            <person name="Feldgarden M."/>
            <person name="Earl A."/>
            <person name="Young S.K."/>
            <person name="Zeng Q."/>
            <person name="Koehrsen M."/>
            <person name="Alvarado L."/>
            <person name="Berlin A."/>
            <person name="Bochicchio J."/>
            <person name="Borenstein D."/>
            <person name="Chapman S.B."/>
            <person name="Chen Z."/>
            <person name="Engels R."/>
            <person name="Freedman E."/>
            <person name="Gellesch M."/>
            <person name="Goldberg J."/>
            <person name="Griggs A."/>
            <person name="Gujja S."/>
            <person name="Heilman E."/>
            <person name="Heiman D."/>
            <person name="Hepburn T."/>
            <person name="Howarth C."/>
            <person name="Jen D."/>
            <person name="Larson L."/>
            <person name="Lewis B."/>
            <person name="Mehta T."/>
            <person name="Park D."/>
            <person name="Pearson M."/>
            <person name="Roberts A."/>
            <person name="Saif S."/>
            <person name="Shea T."/>
            <person name="Shenoy N."/>
            <person name="Sisk P."/>
            <person name="Stolte C."/>
            <person name="Sykes S."/>
            <person name="Thomson T."/>
            <person name="Walk T."/>
            <person name="White J."/>
            <person name="Yandava C."/>
            <person name="Izard J."/>
            <person name="Baranova O.V."/>
            <person name="Blanton J.M."/>
            <person name="Tanner A.C."/>
            <person name="Dewhirst F.E."/>
            <person name="Haas B."/>
            <person name="Nusbaum C."/>
            <person name="Birren B."/>
        </authorList>
    </citation>
    <scope>NUCLEOTIDE SEQUENCE [LARGE SCALE GENOMIC DNA]</scope>
    <source>
        <strain evidence="3">1-1 BBBD Race 1</strain>
    </source>
</reference>
<accession>A0A180GKN4</accession>
<dbReference type="OrthoDB" id="2507333at2759"/>
<dbReference type="AlphaFoldDB" id="A0A180GKN4"/>
<feature type="compositionally biased region" description="Low complexity" evidence="1">
    <location>
        <begin position="86"/>
        <end position="102"/>
    </location>
</feature>
<feature type="region of interest" description="Disordered" evidence="1">
    <location>
        <begin position="266"/>
        <end position="298"/>
    </location>
</feature>
<gene>
    <name evidence="3" type="ORF">PTTG_27458</name>
</gene>
<dbReference type="EMBL" id="ADAS02000056">
    <property type="protein sequence ID" value="OAV93028.1"/>
    <property type="molecule type" value="Genomic_DNA"/>
</dbReference>
<evidence type="ECO:0000313" key="5">
    <source>
        <dbReference type="Proteomes" id="UP000005240"/>
    </source>
</evidence>
<keyword evidence="2" id="KW-0812">Transmembrane</keyword>
<protein>
    <submittedName>
        <fullName evidence="3 4">Uncharacterized protein</fullName>
    </submittedName>
</protein>
<evidence type="ECO:0000313" key="4">
    <source>
        <dbReference type="EnsemblFungi" id="PTTG_27458-t43_1-p1"/>
    </source>
</evidence>
<name>A0A180GKN4_PUCT1</name>
<organism evidence="3">
    <name type="scientific">Puccinia triticina (isolate 1-1 / race 1 (BBBD))</name>
    <name type="common">Brown leaf rust fungus</name>
    <dbReference type="NCBI Taxonomy" id="630390"/>
    <lineage>
        <taxon>Eukaryota</taxon>
        <taxon>Fungi</taxon>
        <taxon>Dikarya</taxon>
        <taxon>Basidiomycota</taxon>
        <taxon>Pucciniomycotina</taxon>
        <taxon>Pucciniomycetes</taxon>
        <taxon>Pucciniales</taxon>
        <taxon>Pucciniaceae</taxon>
        <taxon>Puccinia</taxon>
    </lineage>
</organism>
<proteinExistence type="predicted"/>
<evidence type="ECO:0000256" key="1">
    <source>
        <dbReference type="SAM" id="MobiDB-lite"/>
    </source>
</evidence>
<feature type="region of interest" description="Disordered" evidence="1">
    <location>
        <begin position="1"/>
        <end position="125"/>
    </location>
</feature>
<keyword evidence="5" id="KW-1185">Reference proteome</keyword>
<dbReference type="Proteomes" id="UP000005240">
    <property type="component" value="Unassembled WGS sequence"/>
</dbReference>
<keyword evidence="2" id="KW-1133">Transmembrane helix</keyword>